<sequence length="102" mass="10002">MQLSIVTLLSLATAAFAGPMSLHMVRSCDVLSCAAGLGPVATGCVTAAAQLGDDPISDVSCLGTAIKSVASPPASCSGCGGGIIDDIEGVFDKVKTGIEGLF</sequence>
<proteinExistence type="predicted"/>
<feature type="chain" id="PRO_5002213826" description="Fungal calcium binding protein domain-containing protein" evidence="1">
    <location>
        <begin position="18"/>
        <end position="102"/>
    </location>
</feature>
<accession>A0A0C9TLI7</accession>
<keyword evidence="4" id="KW-1185">Reference proteome</keyword>
<gene>
    <name evidence="3" type="ORF">M422DRAFT_39941</name>
</gene>
<keyword evidence="1" id="KW-0732">Signal</keyword>
<dbReference type="EMBL" id="KN837971">
    <property type="protein sequence ID" value="KIJ22744.1"/>
    <property type="molecule type" value="Genomic_DNA"/>
</dbReference>
<dbReference type="Proteomes" id="UP000054279">
    <property type="component" value="Unassembled WGS sequence"/>
</dbReference>
<evidence type="ECO:0000313" key="3">
    <source>
        <dbReference type="EMBL" id="KIJ22744.1"/>
    </source>
</evidence>
<evidence type="ECO:0000256" key="1">
    <source>
        <dbReference type="SAM" id="SignalP"/>
    </source>
</evidence>
<feature type="domain" description="Fungal calcium binding protein" evidence="2">
    <location>
        <begin position="26"/>
        <end position="79"/>
    </location>
</feature>
<feature type="signal peptide" evidence="1">
    <location>
        <begin position="1"/>
        <end position="17"/>
    </location>
</feature>
<evidence type="ECO:0000259" key="2">
    <source>
        <dbReference type="Pfam" id="PF12192"/>
    </source>
</evidence>
<dbReference type="InterPro" id="IPR022013">
    <property type="entry name" value="CBP"/>
</dbReference>
<dbReference type="AlphaFoldDB" id="A0A0C9TLI7"/>
<dbReference type="Pfam" id="PF12192">
    <property type="entry name" value="CBP"/>
    <property type="match status" value="1"/>
</dbReference>
<protein>
    <recommendedName>
        <fullName evidence="2">Fungal calcium binding protein domain-containing protein</fullName>
    </recommendedName>
</protein>
<dbReference type="OrthoDB" id="3036244at2759"/>
<reference evidence="3 4" key="1">
    <citation type="submission" date="2014-06" db="EMBL/GenBank/DDBJ databases">
        <title>Evolutionary Origins and Diversification of the Mycorrhizal Mutualists.</title>
        <authorList>
            <consortium name="DOE Joint Genome Institute"/>
            <consortium name="Mycorrhizal Genomics Consortium"/>
            <person name="Kohler A."/>
            <person name="Kuo A."/>
            <person name="Nagy L.G."/>
            <person name="Floudas D."/>
            <person name="Copeland A."/>
            <person name="Barry K.W."/>
            <person name="Cichocki N."/>
            <person name="Veneault-Fourrey C."/>
            <person name="LaButti K."/>
            <person name="Lindquist E.A."/>
            <person name="Lipzen A."/>
            <person name="Lundell T."/>
            <person name="Morin E."/>
            <person name="Murat C."/>
            <person name="Riley R."/>
            <person name="Ohm R."/>
            <person name="Sun H."/>
            <person name="Tunlid A."/>
            <person name="Henrissat B."/>
            <person name="Grigoriev I.V."/>
            <person name="Hibbett D.S."/>
            <person name="Martin F."/>
        </authorList>
    </citation>
    <scope>NUCLEOTIDE SEQUENCE [LARGE SCALE GENOMIC DNA]</scope>
    <source>
        <strain evidence="3 4">SS14</strain>
    </source>
</reference>
<name>A0A0C9TLI7_SPHS4</name>
<dbReference type="HOGENOM" id="CLU_2279282_0_0_1"/>
<organism evidence="3 4">
    <name type="scientific">Sphaerobolus stellatus (strain SS14)</name>
    <dbReference type="NCBI Taxonomy" id="990650"/>
    <lineage>
        <taxon>Eukaryota</taxon>
        <taxon>Fungi</taxon>
        <taxon>Dikarya</taxon>
        <taxon>Basidiomycota</taxon>
        <taxon>Agaricomycotina</taxon>
        <taxon>Agaricomycetes</taxon>
        <taxon>Phallomycetidae</taxon>
        <taxon>Geastrales</taxon>
        <taxon>Sphaerobolaceae</taxon>
        <taxon>Sphaerobolus</taxon>
    </lineage>
</organism>
<dbReference type="Gene3D" id="1.10.1740.120">
    <property type="match status" value="1"/>
</dbReference>
<evidence type="ECO:0000313" key="4">
    <source>
        <dbReference type="Proteomes" id="UP000054279"/>
    </source>
</evidence>